<name>A0A443SRD4_9ACAR</name>
<evidence type="ECO:0000313" key="4">
    <source>
        <dbReference type="Proteomes" id="UP000288716"/>
    </source>
</evidence>
<dbReference type="PANTHER" id="PTHR31434:SF2">
    <property type="entry name" value="S PHASE CYCLIN A-ASSOCIATED PROTEIN IN THE ENDOPLASMIC RETICULUM"/>
    <property type="match status" value="1"/>
</dbReference>
<gene>
    <name evidence="3" type="ORF">B4U80_00414</name>
</gene>
<dbReference type="Proteomes" id="UP000288716">
    <property type="component" value="Unassembled WGS sequence"/>
</dbReference>
<keyword evidence="1" id="KW-0175">Coiled coil</keyword>
<dbReference type="STRING" id="299467.A0A443SRD4"/>
<evidence type="ECO:0008006" key="5">
    <source>
        <dbReference type="Google" id="ProtNLM"/>
    </source>
</evidence>
<feature type="region of interest" description="Disordered" evidence="2">
    <location>
        <begin position="115"/>
        <end position="201"/>
    </location>
</feature>
<feature type="compositionally biased region" description="Low complexity" evidence="2">
    <location>
        <begin position="7"/>
        <end position="16"/>
    </location>
</feature>
<dbReference type="SUPFAM" id="SSF57667">
    <property type="entry name" value="beta-beta-alpha zinc fingers"/>
    <property type="match status" value="1"/>
</dbReference>
<dbReference type="OrthoDB" id="313366at2759"/>
<feature type="coiled-coil region" evidence="1">
    <location>
        <begin position="33"/>
        <end position="92"/>
    </location>
</feature>
<sequence length="540" mass="62712">MHEKFVSPSRSLSPSESIRRREMREAKANETRERILEEKAQKFKASAKKAEEIKATKEDKQQSILKSVESKLQRAEELKKQHIEKIRKKAHDEQSKVNEIQFINTLEAENKRHEILTREKDSEARLHDLQKERQRKNEEKAAKEAAVEERRKAAEAGRQARIEEMQEKRKQKDEKIERHMQNKEKERQEFASQKASEREQKLSAKNAAYQATVEALQKKIQQKLEESKRRHEENIAQIRQKAFELSICRCSAAATSNEDAPGSVPYETKKMCSLCKVFIGSEVYLYSHLRGKVHQDAIKVQHCGQTPSLEELECYNLKYIVDAPRIADSDFNPELERLDKERIKGVKKRCKKLKQKMLAKSIAFEANWKPMESEIITRKSKMIKCLKEVKKQLQIEKDTCISGPWPQKMILVLDRTLNEMERLLCTDGINVSVFEQNAFASCEGLKIMCELLNKIVETKKDKLCPIPNKTLIHLLLAENTPGVISSRKYDSVIAGISKHLACVINTVCYSSTAMVDRVEFNQRVQDVIRYANRIFQFSYY</sequence>
<reference evidence="3 4" key="1">
    <citation type="journal article" date="2018" name="Gigascience">
        <title>Genomes of trombidid mites reveal novel predicted allergens and laterally-transferred genes associated with secondary metabolism.</title>
        <authorList>
            <person name="Dong X."/>
            <person name="Chaisiri K."/>
            <person name="Xia D."/>
            <person name="Armstrong S.D."/>
            <person name="Fang Y."/>
            <person name="Donnelly M.J."/>
            <person name="Kadowaki T."/>
            <person name="McGarry J.W."/>
            <person name="Darby A.C."/>
            <person name="Makepeace B.L."/>
        </authorList>
    </citation>
    <scope>NUCLEOTIDE SEQUENCE [LARGE SCALE GENOMIC DNA]</scope>
    <source>
        <strain evidence="3">UoL-UT</strain>
    </source>
</reference>
<organism evidence="3 4">
    <name type="scientific">Leptotrombidium deliense</name>
    <dbReference type="NCBI Taxonomy" id="299467"/>
    <lineage>
        <taxon>Eukaryota</taxon>
        <taxon>Metazoa</taxon>
        <taxon>Ecdysozoa</taxon>
        <taxon>Arthropoda</taxon>
        <taxon>Chelicerata</taxon>
        <taxon>Arachnida</taxon>
        <taxon>Acari</taxon>
        <taxon>Acariformes</taxon>
        <taxon>Trombidiformes</taxon>
        <taxon>Prostigmata</taxon>
        <taxon>Anystina</taxon>
        <taxon>Parasitengona</taxon>
        <taxon>Trombiculoidea</taxon>
        <taxon>Trombiculidae</taxon>
        <taxon>Leptotrombidium</taxon>
    </lineage>
</organism>
<keyword evidence="4" id="KW-1185">Reference proteome</keyword>
<dbReference type="PANTHER" id="PTHR31434">
    <property type="entry name" value="S PHASE CYCLIN A-ASSOCIATED PROTEIN IN THE ENDOPLASMIC RETICULUM"/>
    <property type="match status" value="1"/>
</dbReference>
<evidence type="ECO:0000256" key="1">
    <source>
        <dbReference type="SAM" id="Coils"/>
    </source>
</evidence>
<dbReference type="EMBL" id="NCKV01000654">
    <property type="protein sequence ID" value="RWS30069.1"/>
    <property type="molecule type" value="Genomic_DNA"/>
</dbReference>
<feature type="region of interest" description="Disordered" evidence="2">
    <location>
        <begin position="1"/>
        <end position="31"/>
    </location>
</feature>
<evidence type="ECO:0000313" key="3">
    <source>
        <dbReference type="EMBL" id="RWS30069.1"/>
    </source>
</evidence>
<accession>A0A443SRD4</accession>
<dbReference type="InterPro" id="IPR036236">
    <property type="entry name" value="Znf_C2H2_sf"/>
</dbReference>
<proteinExistence type="predicted"/>
<dbReference type="AlphaFoldDB" id="A0A443SRD4"/>
<dbReference type="Gene3D" id="3.30.160.60">
    <property type="entry name" value="Classic Zinc Finger"/>
    <property type="match status" value="1"/>
</dbReference>
<protein>
    <recommendedName>
        <fullName evidence="5">U1-type domain-containing protein</fullName>
    </recommendedName>
</protein>
<comment type="caution">
    <text evidence="3">The sequence shown here is derived from an EMBL/GenBank/DDBJ whole genome shotgun (WGS) entry which is preliminary data.</text>
</comment>
<evidence type="ECO:0000256" key="2">
    <source>
        <dbReference type="SAM" id="MobiDB-lite"/>
    </source>
</evidence>
<dbReference type="VEuPathDB" id="VectorBase:LDEU001971"/>
<feature type="compositionally biased region" description="Basic and acidic residues" evidence="2">
    <location>
        <begin position="17"/>
        <end position="31"/>
    </location>
</feature>